<comment type="similarity">
    <text evidence="2">Belongs to the CND3 (condensin subunit 3) family.</text>
</comment>
<evidence type="ECO:0000256" key="3">
    <source>
        <dbReference type="ARBA" id="ARBA00022454"/>
    </source>
</evidence>
<dbReference type="GO" id="GO:0000793">
    <property type="term" value="C:condensed chromosome"/>
    <property type="evidence" value="ECO:0007669"/>
    <property type="project" value="TreeGrafter"/>
</dbReference>
<feature type="compositionally biased region" description="Basic and acidic residues" evidence="8">
    <location>
        <begin position="493"/>
        <end position="508"/>
    </location>
</feature>
<dbReference type="GO" id="GO:0007076">
    <property type="term" value="P:mitotic chromosome condensation"/>
    <property type="evidence" value="ECO:0007669"/>
    <property type="project" value="InterPro"/>
</dbReference>
<comment type="caution">
    <text evidence="10">The sequence shown here is derived from an EMBL/GenBank/DDBJ whole genome shotgun (WGS) entry which is preliminary data.</text>
</comment>
<keyword evidence="3" id="KW-0158">Chromosome</keyword>
<dbReference type="PANTHER" id="PTHR14418:SF5">
    <property type="entry name" value="CONDENSIN COMPLEX SUBUNIT 3"/>
    <property type="match status" value="1"/>
</dbReference>
<evidence type="ECO:0000256" key="4">
    <source>
        <dbReference type="ARBA" id="ARBA00022618"/>
    </source>
</evidence>
<evidence type="ECO:0000256" key="2">
    <source>
        <dbReference type="ARBA" id="ARBA00006533"/>
    </source>
</evidence>
<dbReference type="SUPFAM" id="SSF48371">
    <property type="entry name" value="ARM repeat"/>
    <property type="match status" value="1"/>
</dbReference>
<evidence type="ECO:0000259" key="9">
    <source>
        <dbReference type="Pfam" id="PF12719"/>
    </source>
</evidence>
<evidence type="ECO:0000256" key="1">
    <source>
        <dbReference type="ARBA" id="ARBA00004286"/>
    </source>
</evidence>
<accession>A0A1Q3ADW1</accession>
<keyword evidence="6" id="KW-0226">DNA condensation</keyword>
<dbReference type="InterPro" id="IPR011989">
    <property type="entry name" value="ARM-like"/>
</dbReference>
<feature type="compositionally biased region" description="Basic and acidic residues" evidence="8">
    <location>
        <begin position="919"/>
        <end position="954"/>
    </location>
</feature>
<evidence type="ECO:0000313" key="10">
    <source>
        <dbReference type="EMBL" id="GAV53949.1"/>
    </source>
</evidence>
<evidence type="ECO:0000256" key="6">
    <source>
        <dbReference type="ARBA" id="ARBA00023067"/>
    </source>
</evidence>
<gene>
    <name evidence="10" type="ORF">ZYGR_0AK04510</name>
</gene>
<dbReference type="InterPro" id="IPR025977">
    <property type="entry name" value="Cnd3_C"/>
</dbReference>
<dbReference type="GO" id="GO:0051301">
    <property type="term" value="P:cell division"/>
    <property type="evidence" value="ECO:0007669"/>
    <property type="project" value="UniProtKB-KW"/>
</dbReference>
<proteinExistence type="inferred from homology"/>
<evidence type="ECO:0000256" key="7">
    <source>
        <dbReference type="ARBA" id="ARBA00023306"/>
    </source>
</evidence>
<dbReference type="OrthoDB" id="27187at2759"/>
<reference evidence="10 11" key="1">
    <citation type="submission" date="2016-08" db="EMBL/GenBank/DDBJ databases">
        <title>Draft genome sequence of allopolyploid Zygosaccharomyces rouxii.</title>
        <authorList>
            <person name="Watanabe J."/>
            <person name="Uehara K."/>
            <person name="Mogi Y."/>
            <person name="Tsukioka Y."/>
        </authorList>
    </citation>
    <scope>NUCLEOTIDE SEQUENCE [LARGE SCALE GENOMIC DNA]</scope>
    <source>
        <strain evidence="10 11">NBRC 110957</strain>
    </source>
</reference>
<feature type="compositionally biased region" description="Acidic residues" evidence="8">
    <location>
        <begin position="509"/>
        <end position="519"/>
    </location>
</feature>
<keyword evidence="5" id="KW-0498">Mitosis</keyword>
<feature type="compositionally biased region" description="Acidic residues" evidence="8">
    <location>
        <begin position="1005"/>
        <end position="1015"/>
    </location>
</feature>
<name>A0A1Q3ADW1_ZYGRO</name>
<dbReference type="GO" id="GO:0000796">
    <property type="term" value="C:condensin complex"/>
    <property type="evidence" value="ECO:0007669"/>
    <property type="project" value="InterPro"/>
</dbReference>
<keyword evidence="4" id="KW-0132">Cell division</keyword>
<dbReference type="InterPro" id="IPR016024">
    <property type="entry name" value="ARM-type_fold"/>
</dbReference>
<dbReference type="AlphaFoldDB" id="A0A1Q3ADW1"/>
<feature type="domain" description="Nuclear condensin complex subunit 3 C-terminal" evidence="9">
    <location>
        <begin position="561"/>
        <end position="840"/>
    </location>
</feature>
<protein>
    <recommendedName>
        <fullName evidence="9">Nuclear condensin complex subunit 3 C-terminal domain-containing protein</fullName>
    </recommendedName>
</protein>
<feature type="compositionally biased region" description="Polar residues" evidence="8">
    <location>
        <begin position="972"/>
        <end position="996"/>
    </location>
</feature>
<sequence>MDNAEEAADDVNMRIFHSIADVFQKAQSTYAGHRKHVAVLKKIQAKAVDRGYESAFNYWFSMLVTKVLPLRKSEPVGNRLVKLVAAFVASLDRELEIARNNQSEEVDPEHGEIYSRFVDHFVRHILRGIESKDRNVRYRVVQLLAVIMDNIGEIDESLYNLLTWSLNKRIYDKEPNVRIQAVFCLTKFQDDDEKEVMEQDDPEDAIHKLMSLIQNDPSAEVRRASMLNLVDMRITRPYILERARDVNLINRRLVYSRILKQMNGQCFDKIDFKIMDQLIKWGLSDREESVRKACDRLLSYDWLNMLGGDLIEFLEKLNVTKSSVADKAMECLFKTRDDIIPKLKFPQNIWKEFTVETVFLLRCFYTHCVDNNLHEIIESNFPEASKLADSLNFYLQKILVKEEKNALSELESSHVEFILEQLLIIAKEYDYSDEIGRRSMLTVVRNMLGIFELPESLIQIGLQVLKSLSINESDFVTMVIEIINDIRDDDIEKQEKEQGEDETSRAENGDDDDDDDDDDAAIESFQQSVENLVNNGVTSREELVKNLKPQRKARPETVVVCLTRSSHMLELVNMSLEQNILITSLIDSLIMPAVRNTEPKIRELGVRNLGLCCLLDVQLATESMYILGMCVSKGNASLKKIALQVIVDIFSVHDSRVVDGEGKVDSISLHKIFYRVLKNDDLPDCQVVAAEGLCKLFLADVFTDDDLFETLVLSYFSPANSNNEPLIQAFAFCIPVYCFSHSQHQERMARIAADVLLRLCMLWEDLQEDEDEEVDRDGMLKPNIIFQQLLHWTDPRKLINRSEEEAAKDNVQLTFLLDFSKAFPKIERKDIKKMLLTNINAAFISSGHDYGLLKELGEHLDDIVENENLDTVSLNSLQKFKITLDKIKEEAHEKSNINKDELDSSDEQYSQILESSIHPTDHDGGNEHSETSVPDEKGEENVTSKKADEPKDFEISSGKKRTRSEREEDSNANDSNNGKVDSFTSDMSVESQSKNSELPHKFEDDRDVDMSDDSQDLSTQGNFKENSNNLFHNLNSSGDPDP</sequence>
<feature type="compositionally biased region" description="Low complexity" evidence="8">
    <location>
        <begin position="1026"/>
        <end position="1042"/>
    </location>
</feature>
<dbReference type="EMBL" id="BDGX01000037">
    <property type="protein sequence ID" value="GAV53949.1"/>
    <property type="molecule type" value="Genomic_DNA"/>
</dbReference>
<dbReference type="Pfam" id="PF12719">
    <property type="entry name" value="Cnd3"/>
    <property type="match status" value="1"/>
</dbReference>
<comment type="subcellular location">
    <subcellularLocation>
        <location evidence="1">Chromosome</location>
    </subcellularLocation>
</comment>
<dbReference type="PANTHER" id="PTHR14418">
    <property type="entry name" value="CONDENSIN COMPLEX SUBUNIT 3-RELATED"/>
    <property type="match status" value="1"/>
</dbReference>
<feature type="region of interest" description="Disordered" evidence="8">
    <location>
        <begin position="916"/>
        <end position="1042"/>
    </location>
</feature>
<evidence type="ECO:0000313" key="11">
    <source>
        <dbReference type="Proteomes" id="UP000187013"/>
    </source>
</evidence>
<organism evidence="10 11">
    <name type="scientific">Zygosaccharomyces rouxii</name>
    <dbReference type="NCBI Taxonomy" id="4956"/>
    <lineage>
        <taxon>Eukaryota</taxon>
        <taxon>Fungi</taxon>
        <taxon>Dikarya</taxon>
        <taxon>Ascomycota</taxon>
        <taxon>Saccharomycotina</taxon>
        <taxon>Saccharomycetes</taxon>
        <taxon>Saccharomycetales</taxon>
        <taxon>Saccharomycetaceae</taxon>
        <taxon>Zygosaccharomyces</taxon>
    </lineage>
</organism>
<keyword evidence="7" id="KW-0131">Cell cycle</keyword>
<feature type="region of interest" description="Disordered" evidence="8">
    <location>
        <begin position="490"/>
        <end position="519"/>
    </location>
</feature>
<evidence type="ECO:0000256" key="5">
    <source>
        <dbReference type="ARBA" id="ARBA00022776"/>
    </source>
</evidence>
<dbReference type="InterPro" id="IPR027165">
    <property type="entry name" value="CND3"/>
</dbReference>
<dbReference type="Gene3D" id="1.25.10.10">
    <property type="entry name" value="Leucine-rich Repeat Variant"/>
    <property type="match status" value="1"/>
</dbReference>
<dbReference type="Proteomes" id="UP000187013">
    <property type="component" value="Unassembled WGS sequence"/>
</dbReference>
<evidence type="ECO:0000256" key="8">
    <source>
        <dbReference type="SAM" id="MobiDB-lite"/>
    </source>
</evidence>